<evidence type="ECO:0000259" key="2">
    <source>
        <dbReference type="PROSITE" id="PS50144"/>
    </source>
</evidence>
<reference evidence="4" key="1">
    <citation type="journal article" date="2017" name="Front. Plant Sci.">
        <title>Climate Clever Clovers: New Paradigm to Reduce the Environmental Footprint of Ruminants by Breeding Low Methanogenic Forages Utilizing Haplotype Variation.</title>
        <authorList>
            <person name="Kaur P."/>
            <person name="Appels R."/>
            <person name="Bayer P.E."/>
            <person name="Keeble-Gagnere G."/>
            <person name="Wang J."/>
            <person name="Hirakawa H."/>
            <person name="Shirasawa K."/>
            <person name="Vercoe P."/>
            <person name="Stefanova K."/>
            <person name="Durmic Z."/>
            <person name="Nichols P."/>
            <person name="Revell C."/>
            <person name="Isobe S.N."/>
            <person name="Edwards D."/>
            <person name="Erskine W."/>
        </authorList>
    </citation>
    <scope>NUCLEOTIDE SEQUENCE [LARGE SCALE GENOMIC DNA]</scope>
    <source>
        <strain evidence="4">cv. Daliak</strain>
    </source>
</reference>
<proteinExistence type="predicted"/>
<dbReference type="PANTHER" id="PTHR46236">
    <property type="entry name" value="TRAF-LIKE SUPERFAMILY PROTEIN"/>
    <property type="match status" value="1"/>
</dbReference>
<dbReference type="SUPFAM" id="SSF49599">
    <property type="entry name" value="TRAF domain-like"/>
    <property type="match status" value="1"/>
</dbReference>
<dbReference type="AlphaFoldDB" id="A0A2Z6M6E6"/>
<dbReference type="InterPro" id="IPR002083">
    <property type="entry name" value="MATH/TRAF_dom"/>
</dbReference>
<evidence type="ECO:0000256" key="1">
    <source>
        <dbReference type="ARBA" id="ARBA00023054"/>
    </source>
</evidence>
<keyword evidence="1" id="KW-0175">Coiled coil</keyword>
<dbReference type="InterPro" id="IPR050804">
    <property type="entry name" value="MCC"/>
</dbReference>
<protein>
    <recommendedName>
        <fullName evidence="2">MATH domain-containing protein</fullName>
    </recommendedName>
</protein>
<evidence type="ECO:0000313" key="3">
    <source>
        <dbReference type="EMBL" id="GAU17569.1"/>
    </source>
</evidence>
<dbReference type="CDD" id="cd00121">
    <property type="entry name" value="MATH"/>
    <property type="match status" value="1"/>
</dbReference>
<dbReference type="OrthoDB" id="2116871at2759"/>
<dbReference type="Gene3D" id="2.60.210.10">
    <property type="entry name" value="Apoptosis, Tumor Necrosis Factor Receptor Associated Protein 2, Chain A"/>
    <property type="match status" value="1"/>
</dbReference>
<keyword evidence="4" id="KW-1185">Reference proteome</keyword>
<accession>A0A2Z6M6E6</accession>
<dbReference type="EMBL" id="DF973172">
    <property type="protein sequence ID" value="GAU17569.1"/>
    <property type="molecule type" value="Genomic_DNA"/>
</dbReference>
<dbReference type="PROSITE" id="PS50144">
    <property type="entry name" value="MATH"/>
    <property type="match status" value="1"/>
</dbReference>
<sequence>MNFLDFGDYEFNASDPCWGFGDLMKLDELNDPNKGFIVEDACIVGAEVYVCKSTNEKRVNQAANFNASLTFGSQTSHMEEEVPRQIQGFQVPNLKTFSAKCSHPLMKNLLILVV</sequence>
<name>A0A2Z6M6E6_TRISU</name>
<dbReference type="Proteomes" id="UP000242715">
    <property type="component" value="Unassembled WGS sequence"/>
</dbReference>
<dbReference type="InterPro" id="IPR008974">
    <property type="entry name" value="TRAF-like"/>
</dbReference>
<evidence type="ECO:0000313" key="4">
    <source>
        <dbReference type="Proteomes" id="UP000242715"/>
    </source>
</evidence>
<organism evidence="3 4">
    <name type="scientific">Trifolium subterraneum</name>
    <name type="common">Subterranean clover</name>
    <dbReference type="NCBI Taxonomy" id="3900"/>
    <lineage>
        <taxon>Eukaryota</taxon>
        <taxon>Viridiplantae</taxon>
        <taxon>Streptophyta</taxon>
        <taxon>Embryophyta</taxon>
        <taxon>Tracheophyta</taxon>
        <taxon>Spermatophyta</taxon>
        <taxon>Magnoliopsida</taxon>
        <taxon>eudicotyledons</taxon>
        <taxon>Gunneridae</taxon>
        <taxon>Pentapetalae</taxon>
        <taxon>rosids</taxon>
        <taxon>fabids</taxon>
        <taxon>Fabales</taxon>
        <taxon>Fabaceae</taxon>
        <taxon>Papilionoideae</taxon>
        <taxon>50 kb inversion clade</taxon>
        <taxon>NPAAA clade</taxon>
        <taxon>Hologalegina</taxon>
        <taxon>IRL clade</taxon>
        <taxon>Trifolieae</taxon>
        <taxon>Trifolium</taxon>
    </lineage>
</organism>
<feature type="domain" description="MATH" evidence="2">
    <location>
        <begin position="1"/>
        <end position="48"/>
    </location>
</feature>
<dbReference type="PANTHER" id="PTHR46236:SF35">
    <property type="entry name" value="MATH DOMAIN-CONTAINING PROTEIN"/>
    <property type="match status" value="1"/>
</dbReference>
<gene>
    <name evidence="3" type="ORF">TSUD_341130</name>
</gene>